<evidence type="ECO:0000256" key="1">
    <source>
        <dbReference type="ARBA" id="ARBA00004123"/>
    </source>
</evidence>
<dbReference type="CDD" id="cd07978">
    <property type="entry name" value="HFD_TAF13"/>
    <property type="match status" value="1"/>
</dbReference>
<evidence type="ECO:0000256" key="3">
    <source>
        <dbReference type="ARBA" id="ARBA00023163"/>
    </source>
</evidence>
<dbReference type="Gene3D" id="1.10.20.10">
    <property type="entry name" value="Histone, subunit A"/>
    <property type="match status" value="1"/>
</dbReference>
<evidence type="ECO:0000256" key="4">
    <source>
        <dbReference type="ARBA" id="ARBA00023242"/>
    </source>
</evidence>
<dbReference type="SUPFAM" id="SSF47113">
    <property type="entry name" value="Histone-fold"/>
    <property type="match status" value="1"/>
</dbReference>
<keyword evidence="4" id="KW-0539">Nucleus</keyword>
<keyword evidence="2" id="KW-0805">Transcription regulation</keyword>
<comment type="similarity">
    <text evidence="5">Belongs to the TAF13 family.</text>
</comment>
<dbReference type="AlphaFoldDB" id="A0A0R3WF86"/>
<dbReference type="PANTHER" id="PTHR11380">
    <property type="entry name" value="TRANSCRIPTION INITIATION FACTOR TFIID/SUPT3-RELATED"/>
    <property type="match status" value="1"/>
</dbReference>
<dbReference type="EMBL" id="UYRS01019219">
    <property type="protein sequence ID" value="VDK43765.1"/>
    <property type="molecule type" value="Genomic_DNA"/>
</dbReference>
<comment type="subcellular location">
    <subcellularLocation>
        <location evidence="1">Nucleus</location>
    </subcellularLocation>
</comment>
<organism evidence="9">
    <name type="scientific">Taenia asiatica</name>
    <name type="common">Asian tapeworm</name>
    <dbReference type="NCBI Taxonomy" id="60517"/>
    <lineage>
        <taxon>Eukaryota</taxon>
        <taxon>Metazoa</taxon>
        <taxon>Spiralia</taxon>
        <taxon>Lophotrochozoa</taxon>
        <taxon>Platyhelminthes</taxon>
        <taxon>Cestoda</taxon>
        <taxon>Eucestoda</taxon>
        <taxon>Cyclophyllidea</taxon>
        <taxon>Taeniidae</taxon>
        <taxon>Taenia</taxon>
    </lineage>
</organism>
<evidence type="ECO:0000313" key="8">
    <source>
        <dbReference type="Proteomes" id="UP000282613"/>
    </source>
</evidence>
<evidence type="ECO:0000256" key="5">
    <source>
        <dbReference type="ARBA" id="ARBA00038392"/>
    </source>
</evidence>
<proteinExistence type="inferred from homology"/>
<dbReference type="WBParaSite" id="TASK_0000952301-mRNA-1">
    <property type="protein sequence ID" value="TASK_0000952301-mRNA-1"/>
    <property type="gene ID" value="TASK_0000952301"/>
</dbReference>
<gene>
    <name evidence="7" type="ORF">TASK_LOCUS9524</name>
</gene>
<reference evidence="7 8" key="2">
    <citation type="submission" date="2018-11" db="EMBL/GenBank/DDBJ databases">
        <authorList>
            <consortium name="Pathogen Informatics"/>
        </authorList>
    </citation>
    <scope>NUCLEOTIDE SEQUENCE [LARGE SCALE GENOMIC DNA]</scope>
</reference>
<dbReference type="GO" id="GO:0006366">
    <property type="term" value="P:transcription by RNA polymerase II"/>
    <property type="evidence" value="ECO:0007669"/>
    <property type="project" value="InterPro"/>
</dbReference>
<sequence>MADSELSSSDIFGIDGDHDASGSGDKKRHLFLKDIRAMLYGFGDVENPLPETVAMVEEIAVQYILDMLIWHLILQTRRAMEIGRVGKITVEDIAYLVRSDPRKFSRAKELLLLSEELNKAKKAFDNDF</sequence>
<keyword evidence="8" id="KW-1185">Reference proteome</keyword>
<protein>
    <recommendedName>
        <fullName evidence="6">Transcription initiation factor TFIID subunit 13</fullName>
    </recommendedName>
</protein>
<accession>A0A0R3WF86</accession>
<evidence type="ECO:0000256" key="2">
    <source>
        <dbReference type="ARBA" id="ARBA00023015"/>
    </source>
</evidence>
<dbReference type="GO" id="GO:0046982">
    <property type="term" value="F:protein heterodimerization activity"/>
    <property type="evidence" value="ECO:0007669"/>
    <property type="project" value="InterPro"/>
</dbReference>
<dbReference type="InterPro" id="IPR003195">
    <property type="entry name" value="TFIID_TAF13"/>
</dbReference>
<evidence type="ECO:0000256" key="6">
    <source>
        <dbReference type="ARBA" id="ARBA00040136"/>
    </source>
</evidence>
<dbReference type="GO" id="GO:0005634">
    <property type="term" value="C:nucleus"/>
    <property type="evidence" value="ECO:0007669"/>
    <property type="project" value="UniProtKB-SubCell"/>
</dbReference>
<dbReference type="STRING" id="60517.A0A0R3WF86"/>
<dbReference type="InterPro" id="IPR009072">
    <property type="entry name" value="Histone-fold"/>
</dbReference>
<dbReference type="PANTHER" id="PTHR11380:SF5">
    <property type="entry name" value="TRANSCRIPTION INITIATION FACTOR TFIID SUBUNIT 13"/>
    <property type="match status" value="1"/>
</dbReference>
<name>A0A0R3WF86_TAEAS</name>
<dbReference type="Pfam" id="PF02269">
    <property type="entry name" value="TFIID-18kDa"/>
    <property type="match status" value="1"/>
</dbReference>
<dbReference type="Proteomes" id="UP000282613">
    <property type="component" value="Unassembled WGS sequence"/>
</dbReference>
<keyword evidence="3" id="KW-0804">Transcription</keyword>
<evidence type="ECO:0000313" key="9">
    <source>
        <dbReference type="WBParaSite" id="TASK_0000952301-mRNA-1"/>
    </source>
</evidence>
<dbReference type="OrthoDB" id="10266074at2759"/>
<evidence type="ECO:0000313" key="7">
    <source>
        <dbReference type="EMBL" id="VDK43765.1"/>
    </source>
</evidence>
<reference evidence="9" key="1">
    <citation type="submission" date="2017-02" db="UniProtKB">
        <authorList>
            <consortium name="WormBaseParasite"/>
        </authorList>
    </citation>
    <scope>IDENTIFICATION</scope>
</reference>